<name>A0ACC1J205_9FUNG</name>
<accession>A0ACC1J205</accession>
<evidence type="ECO:0000313" key="1">
    <source>
        <dbReference type="EMBL" id="KAJ1934389.1"/>
    </source>
</evidence>
<dbReference type="Proteomes" id="UP001150603">
    <property type="component" value="Unassembled WGS sequence"/>
</dbReference>
<sequence>MLVRHYRKQLACIQGLYPLLPSVISSVASETADLILSAAYLDRYEEHPLFEASVVQRLSIYNIANGVNWKWFKAKKDNEIVFSSLERARFYFVERAHRKVKPDPTGGFVLRFPVLYLLMVGDSAPYYGDFYALFHQSPITTLAMGEDLKDFPLIDVRIFANVRMLDLIAGPYADVPTKLSTGTVTHFYSAMRKVQDAYIIGNPFPLTAIEQLAEVLTMTIQLEENQVPHLRAAIRQLPKLKRLDVAYRRYQREGKRAYGWELTEEEQVADDYPHLPGWFVRDFRETSDLPTISTQLHTLRIEQRSCETIRQTCFFIRSLPNLRKVAVARAHMHNIGDLNTERGRGVITEVYER</sequence>
<dbReference type="EMBL" id="JANBPW010004668">
    <property type="protein sequence ID" value="KAJ1934389.1"/>
    <property type="molecule type" value="Genomic_DNA"/>
</dbReference>
<evidence type="ECO:0000313" key="2">
    <source>
        <dbReference type="Proteomes" id="UP001150603"/>
    </source>
</evidence>
<reference evidence="1" key="1">
    <citation type="submission" date="2022-07" db="EMBL/GenBank/DDBJ databases">
        <title>Phylogenomic reconstructions and comparative analyses of Kickxellomycotina fungi.</title>
        <authorList>
            <person name="Reynolds N.K."/>
            <person name="Stajich J.E."/>
            <person name="Barry K."/>
            <person name="Grigoriev I.V."/>
            <person name="Crous P."/>
            <person name="Smith M.E."/>
        </authorList>
    </citation>
    <scope>NUCLEOTIDE SEQUENCE</scope>
    <source>
        <strain evidence="1">NRRL 5244</strain>
    </source>
</reference>
<proteinExistence type="predicted"/>
<comment type="caution">
    <text evidence="1">The sequence shown here is derived from an EMBL/GenBank/DDBJ whole genome shotgun (WGS) entry which is preliminary data.</text>
</comment>
<gene>
    <name evidence="1" type="ORF">FBU59_005715</name>
</gene>
<keyword evidence="2" id="KW-1185">Reference proteome</keyword>
<protein>
    <submittedName>
        <fullName evidence="1">Uncharacterized protein</fullName>
    </submittedName>
</protein>
<organism evidence="1 2">
    <name type="scientific">Linderina macrospora</name>
    <dbReference type="NCBI Taxonomy" id="4868"/>
    <lineage>
        <taxon>Eukaryota</taxon>
        <taxon>Fungi</taxon>
        <taxon>Fungi incertae sedis</taxon>
        <taxon>Zoopagomycota</taxon>
        <taxon>Kickxellomycotina</taxon>
        <taxon>Kickxellomycetes</taxon>
        <taxon>Kickxellales</taxon>
        <taxon>Kickxellaceae</taxon>
        <taxon>Linderina</taxon>
    </lineage>
</organism>